<accession>A0A7C0VA15</accession>
<comment type="similarity">
    <text evidence="1 7 8">Belongs to the universal ribosomal protein uL22 family.</text>
</comment>
<dbReference type="NCBIfam" id="TIGR01044">
    <property type="entry name" value="rplV_bact"/>
    <property type="match status" value="1"/>
</dbReference>
<evidence type="ECO:0000256" key="8">
    <source>
        <dbReference type="RuleBase" id="RU004005"/>
    </source>
</evidence>
<evidence type="ECO:0000256" key="3">
    <source>
        <dbReference type="ARBA" id="ARBA00022884"/>
    </source>
</evidence>
<evidence type="ECO:0000313" key="11">
    <source>
        <dbReference type="EMBL" id="HDI82397.1"/>
    </source>
</evidence>
<protein>
    <recommendedName>
        <fullName evidence="6 7">Large ribosomal subunit protein uL22</fullName>
    </recommendedName>
</protein>
<dbReference type="InterPro" id="IPR005727">
    <property type="entry name" value="Ribosomal_uL22_bac/chlpt-type"/>
</dbReference>
<gene>
    <name evidence="7" type="primary">rplV</name>
    <name evidence="11" type="ORF">ENF18_01225</name>
</gene>
<dbReference type="HAMAP" id="MF_01331_B">
    <property type="entry name" value="Ribosomal_uL22_B"/>
    <property type="match status" value="1"/>
</dbReference>
<dbReference type="InterPro" id="IPR036394">
    <property type="entry name" value="Ribosomal_uL22_sf"/>
</dbReference>
<dbReference type="Pfam" id="PF00237">
    <property type="entry name" value="Ribosomal_L22"/>
    <property type="match status" value="1"/>
</dbReference>
<evidence type="ECO:0000256" key="7">
    <source>
        <dbReference type="HAMAP-Rule" id="MF_01331"/>
    </source>
</evidence>
<keyword evidence="3 7" id="KW-0694">RNA-binding</keyword>
<dbReference type="InterPro" id="IPR047867">
    <property type="entry name" value="Ribosomal_uL22_bac/org-type"/>
</dbReference>
<dbReference type="InterPro" id="IPR001063">
    <property type="entry name" value="Ribosomal_uL22"/>
</dbReference>
<dbReference type="PANTHER" id="PTHR13501:SF8">
    <property type="entry name" value="LARGE RIBOSOMAL SUBUNIT PROTEIN UL22M"/>
    <property type="match status" value="1"/>
</dbReference>
<evidence type="ECO:0000256" key="6">
    <source>
        <dbReference type="ARBA" id="ARBA00035207"/>
    </source>
</evidence>
<dbReference type="Gene3D" id="3.90.470.10">
    <property type="entry name" value="Ribosomal protein L22/L17"/>
    <property type="match status" value="1"/>
</dbReference>
<dbReference type="GO" id="GO:0022625">
    <property type="term" value="C:cytosolic large ribosomal subunit"/>
    <property type="evidence" value="ECO:0007669"/>
    <property type="project" value="TreeGrafter"/>
</dbReference>
<comment type="subunit">
    <text evidence="7 9">Part of the 50S ribosomal subunit.</text>
</comment>
<dbReference type="AlphaFoldDB" id="A0A7C0VA15"/>
<dbReference type="Proteomes" id="UP000885847">
    <property type="component" value="Unassembled WGS sequence"/>
</dbReference>
<organism evidence="11">
    <name type="scientific">candidate division WOR-3 bacterium</name>
    <dbReference type="NCBI Taxonomy" id="2052148"/>
    <lineage>
        <taxon>Bacteria</taxon>
        <taxon>Bacteria division WOR-3</taxon>
    </lineage>
</organism>
<evidence type="ECO:0000256" key="9">
    <source>
        <dbReference type="RuleBase" id="RU004006"/>
    </source>
</evidence>
<evidence type="ECO:0000256" key="10">
    <source>
        <dbReference type="RuleBase" id="RU004008"/>
    </source>
</evidence>
<dbReference type="EMBL" id="DQWE01000054">
    <property type="protein sequence ID" value="HDI82397.1"/>
    <property type="molecule type" value="Genomic_DNA"/>
</dbReference>
<evidence type="ECO:0000256" key="1">
    <source>
        <dbReference type="ARBA" id="ARBA00009451"/>
    </source>
</evidence>
<sequence>MEGKAIQRFVRVSPFKARRLIPLVKGKPVLEALAVLDFTPGKASHHLWKAIHSASMNLINKAGEIRVKEEDLYVKSVVIDEGPFFKRIRPMSLGRAGLIRKRTSHITVIVEERR</sequence>
<evidence type="ECO:0000256" key="2">
    <source>
        <dbReference type="ARBA" id="ARBA00022730"/>
    </source>
</evidence>
<dbReference type="PANTHER" id="PTHR13501">
    <property type="entry name" value="CHLOROPLAST 50S RIBOSOMAL PROTEIN L22-RELATED"/>
    <property type="match status" value="1"/>
</dbReference>
<dbReference type="SUPFAM" id="SSF54843">
    <property type="entry name" value="Ribosomal protein L22"/>
    <property type="match status" value="1"/>
</dbReference>
<comment type="caution">
    <text evidence="11">The sequence shown here is derived from an EMBL/GenBank/DDBJ whole genome shotgun (WGS) entry which is preliminary data.</text>
</comment>
<dbReference type="CDD" id="cd00336">
    <property type="entry name" value="Ribosomal_L22"/>
    <property type="match status" value="1"/>
</dbReference>
<evidence type="ECO:0000256" key="4">
    <source>
        <dbReference type="ARBA" id="ARBA00022980"/>
    </source>
</evidence>
<comment type="function">
    <text evidence="7 10">This protein binds specifically to 23S rRNA; its binding is stimulated by other ribosomal proteins, e.g., L4, L17, and L20. It is important during the early stages of 50S assembly. It makes multiple contacts with different domains of the 23S rRNA in the assembled 50S subunit and ribosome.</text>
</comment>
<keyword evidence="4 7" id="KW-0689">Ribosomal protein</keyword>
<comment type="function">
    <text evidence="7">The globular domain of the protein is located near the polypeptide exit tunnel on the outside of the subunit, while an extended beta-hairpin is found that lines the wall of the exit tunnel in the center of the 70S ribosome.</text>
</comment>
<evidence type="ECO:0000256" key="5">
    <source>
        <dbReference type="ARBA" id="ARBA00023274"/>
    </source>
</evidence>
<dbReference type="GO" id="GO:0006412">
    <property type="term" value="P:translation"/>
    <property type="evidence" value="ECO:0007669"/>
    <property type="project" value="UniProtKB-UniRule"/>
</dbReference>
<dbReference type="GO" id="GO:0003735">
    <property type="term" value="F:structural constituent of ribosome"/>
    <property type="evidence" value="ECO:0007669"/>
    <property type="project" value="InterPro"/>
</dbReference>
<reference evidence="11" key="1">
    <citation type="journal article" date="2020" name="mSystems">
        <title>Genome- and Community-Level Interaction Insights into Carbon Utilization and Element Cycling Functions of Hydrothermarchaeota in Hydrothermal Sediment.</title>
        <authorList>
            <person name="Zhou Z."/>
            <person name="Liu Y."/>
            <person name="Xu W."/>
            <person name="Pan J."/>
            <person name="Luo Z.H."/>
            <person name="Li M."/>
        </authorList>
    </citation>
    <scope>NUCLEOTIDE SEQUENCE [LARGE SCALE GENOMIC DNA]</scope>
    <source>
        <strain evidence="11">HyVt-102</strain>
    </source>
</reference>
<keyword evidence="5 7" id="KW-0687">Ribonucleoprotein</keyword>
<name>A0A7C0VA15_UNCW3</name>
<proteinExistence type="inferred from homology"/>
<keyword evidence="2 7" id="KW-0699">rRNA-binding</keyword>
<dbReference type="GO" id="GO:0019843">
    <property type="term" value="F:rRNA binding"/>
    <property type="evidence" value="ECO:0007669"/>
    <property type="project" value="UniProtKB-UniRule"/>
</dbReference>